<reference evidence="1" key="1">
    <citation type="submission" date="2021-01" db="EMBL/GenBank/DDBJ databases">
        <authorList>
            <person name="Corre E."/>
            <person name="Pelletier E."/>
            <person name="Niang G."/>
            <person name="Scheremetjew M."/>
            <person name="Finn R."/>
            <person name="Kale V."/>
            <person name="Holt S."/>
            <person name="Cochrane G."/>
            <person name="Meng A."/>
            <person name="Brown T."/>
            <person name="Cohen L."/>
        </authorList>
    </citation>
    <scope>NUCLEOTIDE SEQUENCE</scope>
    <source>
        <strain evidence="1">CCMP219</strain>
    </source>
</reference>
<name>A0A7R9VL76_9CHLO</name>
<dbReference type="EMBL" id="HBEC01030841">
    <property type="protein sequence ID" value="CAD8297893.1"/>
    <property type="molecule type" value="Transcribed_RNA"/>
</dbReference>
<dbReference type="AlphaFoldDB" id="A0A7R9VL76"/>
<proteinExistence type="predicted"/>
<organism evidence="1">
    <name type="scientific">Chlamydomonas euryale</name>
    <dbReference type="NCBI Taxonomy" id="1486919"/>
    <lineage>
        <taxon>Eukaryota</taxon>
        <taxon>Viridiplantae</taxon>
        <taxon>Chlorophyta</taxon>
        <taxon>core chlorophytes</taxon>
        <taxon>Chlorophyceae</taxon>
        <taxon>CS clade</taxon>
        <taxon>Chlamydomonadales</taxon>
        <taxon>Chlamydomonadaceae</taxon>
        <taxon>Chlamydomonas</taxon>
    </lineage>
</organism>
<gene>
    <name evidence="1" type="ORF">CEUR00632_LOCUS14278</name>
</gene>
<sequence length="131" mass="14329">MHGFVCIFYRAVPAAQCAVTMAQDEGAHFAKGAPRERSNIISGVHPITRHDRRMPTQHLDKKTSMSAPGLVGMSFQDNAVTRPAMTIVPSVIQATQPQHAAGDATKATASSPIQWRSRMQPKLCETFSRRS</sequence>
<protein>
    <submittedName>
        <fullName evidence="1">Uncharacterized protein</fullName>
    </submittedName>
</protein>
<evidence type="ECO:0000313" key="1">
    <source>
        <dbReference type="EMBL" id="CAD8297893.1"/>
    </source>
</evidence>
<accession>A0A7R9VL76</accession>